<sequence length="164" mass="17881">MQGVTRRWIFPVAALAVSGSVALLLINPTTRRMPEVTAARSQCQQFPASTSPAETALIPDRRYHSLQLCPAASTTAWTPTKFIDKRESINLVRRLSSLPTTPGEGPCPDPPTDRWDLILSSGLERLTIRLDLGRCDTVSRAGVLRYGATALHRDLTTLIDDGGT</sequence>
<feature type="transmembrane region" description="Helical" evidence="1">
    <location>
        <begin position="6"/>
        <end position="26"/>
    </location>
</feature>
<keyword evidence="1" id="KW-1133">Transmembrane helix</keyword>
<evidence type="ECO:0000256" key="1">
    <source>
        <dbReference type="SAM" id="Phobius"/>
    </source>
</evidence>
<name>A0A919JVQ9_9ACTN</name>
<keyword evidence="1" id="KW-0472">Membrane</keyword>
<dbReference type="EMBL" id="BOMV01000035">
    <property type="protein sequence ID" value="GIE95715.1"/>
    <property type="molecule type" value="Genomic_DNA"/>
</dbReference>
<accession>A0A919JVQ9</accession>
<evidence type="ECO:0000313" key="2">
    <source>
        <dbReference type="EMBL" id="GIE95715.1"/>
    </source>
</evidence>
<protein>
    <submittedName>
        <fullName evidence="2">Uncharacterized protein</fullName>
    </submittedName>
</protein>
<comment type="caution">
    <text evidence="2">The sequence shown here is derived from an EMBL/GenBank/DDBJ whole genome shotgun (WGS) entry which is preliminary data.</text>
</comment>
<reference evidence="2" key="1">
    <citation type="submission" date="2021-01" db="EMBL/GenBank/DDBJ databases">
        <title>Whole genome shotgun sequence of Actinoplanes rishiriensis NBRC 108556.</title>
        <authorList>
            <person name="Komaki H."/>
            <person name="Tamura T."/>
        </authorList>
    </citation>
    <scope>NUCLEOTIDE SEQUENCE</scope>
    <source>
        <strain evidence="2">NBRC 108556</strain>
    </source>
</reference>
<organism evidence="2 3">
    <name type="scientific">Paractinoplanes rishiriensis</name>
    <dbReference type="NCBI Taxonomy" id="1050105"/>
    <lineage>
        <taxon>Bacteria</taxon>
        <taxon>Bacillati</taxon>
        <taxon>Actinomycetota</taxon>
        <taxon>Actinomycetes</taxon>
        <taxon>Micromonosporales</taxon>
        <taxon>Micromonosporaceae</taxon>
        <taxon>Paractinoplanes</taxon>
    </lineage>
</organism>
<keyword evidence="3" id="KW-1185">Reference proteome</keyword>
<proteinExistence type="predicted"/>
<gene>
    <name evidence="2" type="ORF">Ari01nite_31800</name>
</gene>
<dbReference type="AlphaFoldDB" id="A0A919JVQ9"/>
<evidence type="ECO:0000313" key="3">
    <source>
        <dbReference type="Proteomes" id="UP000636960"/>
    </source>
</evidence>
<dbReference type="Proteomes" id="UP000636960">
    <property type="component" value="Unassembled WGS sequence"/>
</dbReference>
<keyword evidence="1" id="KW-0812">Transmembrane</keyword>